<sequence>MIVHPTARLEARFRLGFGLKCPGVKNQCSINRHPGKPEALIRDPGPAHCRCPLGPGSAAR</sequence>
<evidence type="ECO:0000313" key="2">
    <source>
        <dbReference type="Proteomes" id="UP000234479"/>
    </source>
</evidence>
<dbReference type="AlphaFoldDB" id="A0A2N5DHT1"/>
<reference evidence="1 2" key="1">
    <citation type="submission" date="2017-12" db="EMBL/GenBank/DDBJ databases">
        <title>The genome sequence of Caulobacter sp. 410.</title>
        <authorList>
            <person name="Gao J."/>
            <person name="Mao X."/>
            <person name="Sun J."/>
        </authorList>
    </citation>
    <scope>NUCLEOTIDE SEQUENCE [LARGE SCALE GENOMIC DNA]</scope>
    <source>
        <strain evidence="1 2">410</strain>
    </source>
</reference>
<gene>
    <name evidence="1" type="ORF">SGCZBJ_11225</name>
</gene>
<comment type="caution">
    <text evidence="1">The sequence shown here is derived from an EMBL/GenBank/DDBJ whole genome shotgun (WGS) entry which is preliminary data.</text>
</comment>
<dbReference type="Proteomes" id="UP000234479">
    <property type="component" value="Unassembled WGS sequence"/>
</dbReference>
<keyword evidence="2" id="KW-1185">Reference proteome</keyword>
<accession>A0A2N5DHT1</accession>
<dbReference type="EMBL" id="PJRS01000020">
    <property type="protein sequence ID" value="PLR25612.1"/>
    <property type="molecule type" value="Genomic_DNA"/>
</dbReference>
<proteinExistence type="predicted"/>
<protein>
    <submittedName>
        <fullName evidence="1">Uncharacterized protein</fullName>
    </submittedName>
</protein>
<evidence type="ECO:0000313" key="1">
    <source>
        <dbReference type="EMBL" id="PLR25612.1"/>
    </source>
</evidence>
<organism evidence="1 2">
    <name type="scientific">Caulobacter zeae</name>
    <dbReference type="NCBI Taxonomy" id="2055137"/>
    <lineage>
        <taxon>Bacteria</taxon>
        <taxon>Pseudomonadati</taxon>
        <taxon>Pseudomonadota</taxon>
        <taxon>Alphaproteobacteria</taxon>
        <taxon>Caulobacterales</taxon>
        <taxon>Caulobacteraceae</taxon>
        <taxon>Caulobacter</taxon>
    </lineage>
</organism>
<name>A0A2N5DHT1_9CAUL</name>